<reference evidence="2" key="1">
    <citation type="submission" date="2024-05" db="EMBL/GenBank/DDBJ databases">
        <title>Alkalihalobacillus sp. strain MEB203 novel alkaliphilic bacterium from Lonar Lake, India.</title>
        <authorList>
            <person name="Joshi A."/>
            <person name="Thite S."/>
            <person name="Mengade P."/>
        </authorList>
    </citation>
    <scope>NUCLEOTIDE SEQUENCE</scope>
    <source>
        <strain evidence="2">MEB 203</strain>
    </source>
</reference>
<dbReference type="InterPro" id="IPR018392">
    <property type="entry name" value="LysM"/>
</dbReference>
<dbReference type="PANTHER" id="PTHR33734:SF22">
    <property type="entry name" value="MEMBRANE-BOUND LYTIC MUREIN TRANSGLYCOSYLASE D"/>
    <property type="match status" value="1"/>
</dbReference>
<dbReference type="SUPFAM" id="SSF54106">
    <property type="entry name" value="LysM domain"/>
    <property type="match status" value="3"/>
</dbReference>
<evidence type="ECO:0000313" key="3">
    <source>
        <dbReference type="Proteomes" id="UP001148125"/>
    </source>
</evidence>
<dbReference type="InterPro" id="IPR018911">
    <property type="entry name" value="Gmad2_Ig-like_dom"/>
</dbReference>
<dbReference type="SMART" id="SM00257">
    <property type="entry name" value="LysM"/>
    <property type="match status" value="3"/>
</dbReference>
<dbReference type="Proteomes" id="UP001148125">
    <property type="component" value="Unassembled WGS sequence"/>
</dbReference>
<sequence>MPIVRQTHVVYTVQPGDTLYSIAARFGSTILGIQRVNQLIPPITDPGLIFPGWTLIIPVLAERPFRTIYITAPRDSLFRIGQRFSAHTDLIAGVNQLQDPNLIFVGQPLWAPAFVYEIEMGDTLYNISRRFQIPMANIIAANDGRPGFSLDLIYAGFRLLLPLPSSRNIVVIRPLPGDIIRGGDRIEGFARVFEANVLMQIQDDNGVVVSQERFTTALEGPPAYGYFSETVVFDRTPTTTGGWLWVYSRSAIDGSIIDLVQVRVAFV</sequence>
<feature type="domain" description="LysM" evidence="1">
    <location>
        <begin position="67"/>
        <end position="111"/>
    </location>
</feature>
<dbReference type="InterPro" id="IPR036779">
    <property type="entry name" value="LysM_dom_sf"/>
</dbReference>
<dbReference type="EMBL" id="JAOTPO010000007">
    <property type="protein sequence ID" value="MDE5413990.1"/>
    <property type="molecule type" value="Genomic_DNA"/>
</dbReference>
<dbReference type="PANTHER" id="PTHR33734">
    <property type="entry name" value="LYSM DOMAIN-CONTAINING GPI-ANCHORED PROTEIN 2"/>
    <property type="match status" value="1"/>
</dbReference>
<name>A0ABT5VEV1_9BACI</name>
<evidence type="ECO:0000313" key="2">
    <source>
        <dbReference type="EMBL" id="MDE5413990.1"/>
    </source>
</evidence>
<dbReference type="Pfam" id="PF01476">
    <property type="entry name" value="LysM"/>
    <property type="match status" value="3"/>
</dbReference>
<accession>A0ABT5VEV1</accession>
<keyword evidence="3" id="KW-1185">Reference proteome</keyword>
<dbReference type="Pfam" id="PF10648">
    <property type="entry name" value="Gmad2"/>
    <property type="match status" value="1"/>
</dbReference>
<evidence type="ECO:0000259" key="1">
    <source>
        <dbReference type="PROSITE" id="PS51782"/>
    </source>
</evidence>
<organism evidence="2 3">
    <name type="scientific">Alkalihalobacterium chitinilyticum</name>
    <dbReference type="NCBI Taxonomy" id="2980103"/>
    <lineage>
        <taxon>Bacteria</taxon>
        <taxon>Bacillati</taxon>
        <taxon>Bacillota</taxon>
        <taxon>Bacilli</taxon>
        <taxon>Bacillales</taxon>
        <taxon>Bacillaceae</taxon>
        <taxon>Alkalihalobacterium</taxon>
    </lineage>
</organism>
<gene>
    <name evidence="2" type="ORF">N7Z68_11420</name>
</gene>
<comment type="caution">
    <text evidence="2">The sequence shown here is derived from an EMBL/GenBank/DDBJ whole genome shotgun (WGS) entry which is preliminary data.</text>
</comment>
<protein>
    <submittedName>
        <fullName evidence="2">LysM peptidoglycan-binding domain-containing protein</fullName>
    </submittedName>
</protein>
<feature type="domain" description="LysM" evidence="1">
    <location>
        <begin position="9"/>
        <end position="57"/>
    </location>
</feature>
<dbReference type="Gene3D" id="3.10.350.10">
    <property type="entry name" value="LysM domain"/>
    <property type="match status" value="3"/>
</dbReference>
<dbReference type="PROSITE" id="PS51782">
    <property type="entry name" value="LYSM"/>
    <property type="match status" value="3"/>
</dbReference>
<dbReference type="CDD" id="cd00118">
    <property type="entry name" value="LysM"/>
    <property type="match status" value="3"/>
</dbReference>
<feature type="domain" description="LysM" evidence="1">
    <location>
        <begin position="114"/>
        <end position="161"/>
    </location>
</feature>
<dbReference type="RefSeq" id="WP_275118608.1">
    <property type="nucleotide sequence ID" value="NZ_JAOTPO010000007.1"/>
</dbReference>
<proteinExistence type="predicted"/>